<accession>A0A0F6W4N3</accession>
<dbReference type="PROSITE" id="PS50110">
    <property type="entry name" value="RESPONSE_REGULATORY"/>
    <property type="match status" value="1"/>
</dbReference>
<keyword evidence="4" id="KW-0418">Kinase</keyword>
<dbReference type="EMBL" id="CP011125">
    <property type="protein sequence ID" value="AKF07375.1"/>
    <property type="molecule type" value="Genomic_DNA"/>
</dbReference>
<dbReference type="Gene3D" id="3.40.50.2300">
    <property type="match status" value="1"/>
</dbReference>
<sequence length="130" mass="14125">MSADVESSDAPILVVEDDADVRDTMVQVLESEGHAVRGARDGREALDALRAGLRPRLILLDLMMPVMNGWQFREEMEREPALASIPVVLVSALDPGTERTASIAAAGFLHKPFELDELLDAVQRAIAHPA</sequence>
<protein>
    <submittedName>
        <fullName evidence="4">Sensory box histidine kinase/response regulator</fullName>
    </submittedName>
</protein>
<evidence type="ECO:0000259" key="3">
    <source>
        <dbReference type="PROSITE" id="PS50110"/>
    </source>
</evidence>
<feature type="domain" description="Response regulatory" evidence="3">
    <location>
        <begin position="11"/>
        <end position="126"/>
    </location>
</feature>
<keyword evidence="4" id="KW-0808">Transferase</keyword>
<keyword evidence="1 2" id="KW-0597">Phosphoprotein</keyword>
<dbReference type="Pfam" id="PF00072">
    <property type="entry name" value="Response_reg"/>
    <property type="match status" value="1"/>
</dbReference>
<keyword evidence="5" id="KW-1185">Reference proteome</keyword>
<dbReference type="AlphaFoldDB" id="A0A0F6W4N3"/>
<dbReference type="PANTHER" id="PTHR44591">
    <property type="entry name" value="STRESS RESPONSE REGULATOR PROTEIN 1"/>
    <property type="match status" value="1"/>
</dbReference>
<evidence type="ECO:0000256" key="1">
    <source>
        <dbReference type="ARBA" id="ARBA00022553"/>
    </source>
</evidence>
<organism evidence="4 5">
    <name type="scientific">Sandaracinus amylolyticus</name>
    <dbReference type="NCBI Taxonomy" id="927083"/>
    <lineage>
        <taxon>Bacteria</taxon>
        <taxon>Pseudomonadati</taxon>
        <taxon>Myxococcota</taxon>
        <taxon>Polyangia</taxon>
        <taxon>Polyangiales</taxon>
        <taxon>Sandaracinaceae</taxon>
        <taxon>Sandaracinus</taxon>
    </lineage>
</organism>
<dbReference type="InterPro" id="IPR001789">
    <property type="entry name" value="Sig_transdc_resp-reg_receiver"/>
</dbReference>
<dbReference type="KEGG" id="samy:DB32_004524"/>
<dbReference type="STRING" id="927083.DB32_004524"/>
<dbReference type="RefSeq" id="WP_240481236.1">
    <property type="nucleotide sequence ID" value="NZ_CP011125.1"/>
</dbReference>
<dbReference type="InterPro" id="IPR050595">
    <property type="entry name" value="Bact_response_regulator"/>
</dbReference>
<reference evidence="4" key="1">
    <citation type="submission" date="2015-03" db="EMBL/GenBank/DDBJ databases">
        <title>Genome assembly of Sandaracinus amylolyticus DSM 53668.</title>
        <authorList>
            <person name="Sharma G."/>
            <person name="Subramanian S."/>
        </authorList>
    </citation>
    <scope>NUCLEOTIDE SEQUENCE [LARGE SCALE GENOMIC DNA]</scope>
    <source>
        <strain evidence="4">DSM 53668</strain>
    </source>
</reference>
<feature type="modified residue" description="4-aspartylphosphate" evidence="2">
    <location>
        <position position="61"/>
    </location>
</feature>
<dbReference type="SMART" id="SM00448">
    <property type="entry name" value="REC"/>
    <property type="match status" value="1"/>
</dbReference>
<evidence type="ECO:0000256" key="2">
    <source>
        <dbReference type="PROSITE-ProRule" id="PRU00169"/>
    </source>
</evidence>
<evidence type="ECO:0000313" key="5">
    <source>
        <dbReference type="Proteomes" id="UP000034883"/>
    </source>
</evidence>
<dbReference type="Proteomes" id="UP000034883">
    <property type="component" value="Chromosome"/>
</dbReference>
<gene>
    <name evidence="4" type="ORF">DB32_004524</name>
</gene>
<dbReference type="GO" id="GO:0016301">
    <property type="term" value="F:kinase activity"/>
    <property type="evidence" value="ECO:0007669"/>
    <property type="project" value="UniProtKB-KW"/>
</dbReference>
<name>A0A0F6W4N3_9BACT</name>
<evidence type="ECO:0000313" key="4">
    <source>
        <dbReference type="EMBL" id="AKF07375.1"/>
    </source>
</evidence>
<dbReference type="SUPFAM" id="SSF52172">
    <property type="entry name" value="CheY-like"/>
    <property type="match status" value="1"/>
</dbReference>
<dbReference type="GO" id="GO:0000160">
    <property type="term" value="P:phosphorelay signal transduction system"/>
    <property type="evidence" value="ECO:0007669"/>
    <property type="project" value="InterPro"/>
</dbReference>
<dbReference type="PANTHER" id="PTHR44591:SF3">
    <property type="entry name" value="RESPONSE REGULATORY DOMAIN-CONTAINING PROTEIN"/>
    <property type="match status" value="1"/>
</dbReference>
<proteinExistence type="predicted"/>
<dbReference type="InterPro" id="IPR011006">
    <property type="entry name" value="CheY-like_superfamily"/>
</dbReference>